<organism evidence="2 3">
    <name type="scientific">Variovorax guangxiensis</name>
    <dbReference type="NCBI Taxonomy" id="1775474"/>
    <lineage>
        <taxon>Bacteria</taxon>
        <taxon>Pseudomonadati</taxon>
        <taxon>Pseudomonadota</taxon>
        <taxon>Betaproteobacteria</taxon>
        <taxon>Burkholderiales</taxon>
        <taxon>Comamonadaceae</taxon>
        <taxon>Variovorax</taxon>
    </lineage>
</organism>
<dbReference type="GO" id="GO:1901135">
    <property type="term" value="P:carbohydrate derivative metabolic process"/>
    <property type="evidence" value="ECO:0007669"/>
    <property type="project" value="InterPro"/>
</dbReference>
<name>A0A502DU62_9BURK</name>
<gene>
    <name evidence="2" type="ORF">EAH82_09390</name>
</gene>
<dbReference type="InterPro" id="IPR046348">
    <property type="entry name" value="SIS_dom_sf"/>
</dbReference>
<dbReference type="OrthoDB" id="9810929at2"/>
<dbReference type="PANTHER" id="PTHR30390:SF6">
    <property type="entry name" value="DNAA INITIATOR-ASSOCIATING PROTEIN DIAA"/>
    <property type="match status" value="1"/>
</dbReference>
<evidence type="ECO:0000313" key="2">
    <source>
        <dbReference type="EMBL" id="TPG28978.1"/>
    </source>
</evidence>
<dbReference type="SUPFAM" id="SSF53697">
    <property type="entry name" value="SIS domain"/>
    <property type="match status" value="1"/>
</dbReference>
<dbReference type="Pfam" id="PF13580">
    <property type="entry name" value="SIS_2"/>
    <property type="match status" value="1"/>
</dbReference>
<dbReference type="PROSITE" id="PS51464">
    <property type="entry name" value="SIS"/>
    <property type="match status" value="1"/>
</dbReference>
<evidence type="ECO:0000259" key="1">
    <source>
        <dbReference type="PROSITE" id="PS51464"/>
    </source>
</evidence>
<dbReference type="EMBL" id="RCZI01000002">
    <property type="protein sequence ID" value="TPG28978.1"/>
    <property type="molecule type" value="Genomic_DNA"/>
</dbReference>
<dbReference type="GO" id="GO:0097367">
    <property type="term" value="F:carbohydrate derivative binding"/>
    <property type="evidence" value="ECO:0007669"/>
    <property type="project" value="InterPro"/>
</dbReference>
<sequence length="199" mass="20597">MLEQRIQQHFIDSADLKYQSGPVLSKPISQAMQALLACVTSGGKILACGAGVSGLLAAQFAAQFVGRFERDRPELAAIALPGDTTDPSADTADAVDADRFARQVRALGQAGDVLLALSASGKSAAVLAAVEAAHARDMTVVALLGANGGSVGRALRETDVQVSVPHERALRIHEVHLLALHCLCDGVDAQLLGDPDIAT</sequence>
<dbReference type="Proteomes" id="UP000319212">
    <property type="component" value="Unassembled WGS sequence"/>
</dbReference>
<dbReference type="InterPro" id="IPR035461">
    <property type="entry name" value="GmhA/DiaA"/>
</dbReference>
<comment type="caution">
    <text evidence="2">The sequence shown here is derived from an EMBL/GenBank/DDBJ whole genome shotgun (WGS) entry which is preliminary data.</text>
</comment>
<proteinExistence type="predicted"/>
<accession>A0A502DU62</accession>
<protein>
    <submittedName>
        <fullName evidence="2">SIS domain-containing protein</fullName>
    </submittedName>
</protein>
<dbReference type="RefSeq" id="WP_140841040.1">
    <property type="nucleotide sequence ID" value="NZ_RCZI01000002.1"/>
</dbReference>
<feature type="domain" description="SIS" evidence="1">
    <location>
        <begin position="35"/>
        <end position="197"/>
    </location>
</feature>
<dbReference type="AlphaFoldDB" id="A0A502DU62"/>
<dbReference type="Gene3D" id="3.40.50.10490">
    <property type="entry name" value="Glucose-6-phosphate isomerase like protein, domain 1"/>
    <property type="match status" value="1"/>
</dbReference>
<dbReference type="PANTHER" id="PTHR30390">
    <property type="entry name" value="SEDOHEPTULOSE 7-PHOSPHATE ISOMERASE / DNAA INITIATOR-ASSOCIATING FACTOR FOR REPLICATION INITIATION"/>
    <property type="match status" value="1"/>
</dbReference>
<dbReference type="CDD" id="cd05006">
    <property type="entry name" value="SIS_GmhA"/>
    <property type="match status" value="1"/>
</dbReference>
<reference evidence="2 3" key="1">
    <citation type="journal article" date="2019" name="Environ. Microbiol.">
        <title>Species interactions and distinct microbial communities in high Arctic permafrost affected cryosols are associated with the CH4 and CO2 gas fluxes.</title>
        <authorList>
            <person name="Altshuler I."/>
            <person name="Hamel J."/>
            <person name="Turney S."/>
            <person name="Magnuson E."/>
            <person name="Levesque R."/>
            <person name="Greer C."/>
            <person name="Whyte L.G."/>
        </authorList>
    </citation>
    <scope>NUCLEOTIDE SEQUENCE [LARGE SCALE GENOMIC DNA]</scope>
    <source>
        <strain evidence="2 3">S06.C</strain>
    </source>
</reference>
<evidence type="ECO:0000313" key="3">
    <source>
        <dbReference type="Proteomes" id="UP000319212"/>
    </source>
</evidence>
<dbReference type="InterPro" id="IPR050099">
    <property type="entry name" value="SIS_GmhA/DiaA_subfam"/>
</dbReference>
<dbReference type="InterPro" id="IPR001347">
    <property type="entry name" value="SIS_dom"/>
</dbReference>